<dbReference type="AlphaFoldDB" id="A0A0X3PM99"/>
<gene>
    <name evidence="2" type="ORF">TR88707</name>
</gene>
<name>A0A0X3PM99_SCHSO</name>
<dbReference type="EMBL" id="GEEE01010351">
    <property type="protein sequence ID" value="JAP52874.1"/>
    <property type="molecule type" value="Transcribed_RNA"/>
</dbReference>
<reference evidence="2" key="1">
    <citation type="submission" date="2016-01" db="EMBL/GenBank/DDBJ databases">
        <title>Reference transcriptome for the parasite Schistocephalus solidus: insights into the molecular evolution of parasitism.</title>
        <authorList>
            <person name="Hebert F.O."/>
            <person name="Grambauer S."/>
            <person name="Barber I."/>
            <person name="Landry C.R."/>
            <person name="Aubin-Horth N."/>
        </authorList>
    </citation>
    <scope>NUCLEOTIDE SEQUENCE</scope>
</reference>
<evidence type="ECO:0000313" key="2">
    <source>
        <dbReference type="EMBL" id="JAP52874.1"/>
    </source>
</evidence>
<feature type="region of interest" description="Disordered" evidence="1">
    <location>
        <begin position="72"/>
        <end position="99"/>
    </location>
</feature>
<accession>A0A0X3PM99</accession>
<organism evidence="2">
    <name type="scientific">Schistocephalus solidus</name>
    <name type="common">Tapeworm</name>
    <dbReference type="NCBI Taxonomy" id="70667"/>
    <lineage>
        <taxon>Eukaryota</taxon>
        <taxon>Metazoa</taxon>
        <taxon>Spiralia</taxon>
        <taxon>Lophotrochozoa</taxon>
        <taxon>Platyhelminthes</taxon>
        <taxon>Cestoda</taxon>
        <taxon>Eucestoda</taxon>
        <taxon>Diphyllobothriidea</taxon>
        <taxon>Diphyllobothriidae</taxon>
        <taxon>Schistocephalus</taxon>
    </lineage>
</organism>
<evidence type="ECO:0000256" key="1">
    <source>
        <dbReference type="SAM" id="MobiDB-lite"/>
    </source>
</evidence>
<sequence length="99" mass="10390">MGDCAFAVVHEGHRLCKTTAHDIGDICIGVQSFKAHKVCGHVSIWCVQPSYNKEVFMLGDGQDAYIAVAPGRSEEPSTSQLGEKTGPGGDALVGLASDD</sequence>
<protein>
    <submittedName>
        <fullName evidence="2">Uncharacterized protein</fullName>
    </submittedName>
</protein>
<proteinExistence type="predicted"/>